<dbReference type="Proteomes" id="UP000635071">
    <property type="component" value="Unassembled WGS sequence"/>
</dbReference>
<dbReference type="InterPro" id="IPR010985">
    <property type="entry name" value="Ribbon_hlx_hlx"/>
</dbReference>
<dbReference type="EMBL" id="BMJM01000023">
    <property type="protein sequence ID" value="GGE22507.1"/>
    <property type="molecule type" value="Genomic_DNA"/>
</dbReference>
<dbReference type="RefSeq" id="WP_188764447.1">
    <property type="nucleotide sequence ID" value="NZ_BMJM01000023.1"/>
</dbReference>
<dbReference type="SUPFAM" id="SSF47598">
    <property type="entry name" value="Ribbon-helix-helix"/>
    <property type="match status" value="1"/>
</dbReference>
<dbReference type="GO" id="GO:0006355">
    <property type="term" value="P:regulation of DNA-templated transcription"/>
    <property type="evidence" value="ECO:0007669"/>
    <property type="project" value="InterPro"/>
</dbReference>
<protein>
    <submittedName>
        <fullName evidence="1">CopG family transcriptional regulator</fullName>
    </submittedName>
</protein>
<dbReference type="CDD" id="cd22233">
    <property type="entry name" value="RHH_CopAso-like"/>
    <property type="match status" value="1"/>
</dbReference>
<accession>A0A917EC34</accession>
<reference evidence="1" key="2">
    <citation type="submission" date="2020-09" db="EMBL/GenBank/DDBJ databases">
        <authorList>
            <person name="Sun Q."/>
            <person name="Zhou Y."/>
        </authorList>
    </citation>
    <scope>NUCLEOTIDE SEQUENCE</scope>
    <source>
        <strain evidence="1">CGMCC 1.15519</strain>
    </source>
</reference>
<evidence type="ECO:0000313" key="1">
    <source>
        <dbReference type="EMBL" id="GGE22507.1"/>
    </source>
</evidence>
<keyword evidence="2" id="KW-1185">Reference proteome</keyword>
<organism evidence="1 2">
    <name type="scientific">Sandarakinorhabdus glacialis</name>
    <dbReference type="NCBI Taxonomy" id="1614636"/>
    <lineage>
        <taxon>Bacteria</taxon>
        <taxon>Pseudomonadati</taxon>
        <taxon>Pseudomonadota</taxon>
        <taxon>Alphaproteobacteria</taxon>
        <taxon>Sphingomonadales</taxon>
        <taxon>Sphingosinicellaceae</taxon>
        <taxon>Sandarakinorhabdus</taxon>
    </lineage>
</organism>
<gene>
    <name evidence="1" type="ORF">GCM10011529_31370</name>
</gene>
<name>A0A917EC34_9SPHN</name>
<reference evidence="1" key="1">
    <citation type="journal article" date="2014" name="Int. J. Syst. Evol. Microbiol.">
        <title>Complete genome sequence of Corynebacterium casei LMG S-19264T (=DSM 44701T), isolated from a smear-ripened cheese.</title>
        <authorList>
            <consortium name="US DOE Joint Genome Institute (JGI-PGF)"/>
            <person name="Walter F."/>
            <person name="Albersmeier A."/>
            <person name="Kalinowski J."/>
            <person name="Ruckert C."/>
        </authorList>
    </citation>
    <scope>NUCLEOTIDE SEQUENCE</scope>
    <source>
        <strain evidence="1">CGMCC 1.15519</strain>
    </source>
</reference>
<evidence type="ECO:0000313" key="2">
    <source>
        <dbReference type="Proteomes" id="UP000635071"/>
    </source>
</evidence>
<proteinExistence type="predicted"/>
<comment type="caution">
    <text evidence="1">The sequence shown here is derived from an EMBL/GenBank/DDBJ whole genome shotgun (WGS) entry which is preliminary data.</text>
</comment>
<dbReference type="AlphaFoldDB" id="A0A917EC34"/>
<sequence length="87" mass="9451">MTASTTMTIRVTAEAKERLGQLARETRRSSSFLAAEAVDRYLDREQAIIEGIKRGRADVVAGHLVSNDVAFVELTAAVETGRSARNS</sequence>